<feature type="domain" description="F-box" evidence="2">
    <location>
        <begin position="53"/>
        <end position="86"/>
    </location>
</feature>
<dbReference type="Pfam" id="PF00646">
    <property type="entry name" value="F-box"/>
    <property type="match status" value="1"/>
</dbReference>
<dbReference type="SUPFAM" id="SSF81383">
    <property type="entry name" value="F-box domain"/>
    <property type="match status" value="1"/>
</dbReference>
<dbReference type="Gene3D" id="2.170.150.20">
    <property type="entry name" value="Peptide methionine sulfoxide reductase"/>
    <property type="match status" value="1"/>
</dbReference>
<dbReference type="PANTHER" id="PTHR31672:SF13">
    <property type="entry name" value="F-BOX PROTEIN CPR30-LIKE"/>
    <property type="match status" value="1"/>
</dbReference>
<gene>
    <name evidence="4" type="ORF">D8674_009774</name>
</gene>
<feature type="region of interest" description="Disordered" evidence="1">
    <location>
        <begin position="1"/>
        <end position="42"/>
    </location>
</feature>
<reference evidence="4 5" key="3">
    <citation type="submission" date="2019-11" db="EMBL/GenBank/DDBJ databases">
        <title>A de novo genome assembly of a pear dwarfing rootstock.</title>
        <authorList>
            <person name="Wang F."/>
            <person name="Wang J."/>
            <person name="Li S."/>
            <person name="Zhang Y."/>
            <person name="Fang M."/>
            <person name="Ma L."/>
            <person name="Zhao Y."/>
            <person name="Jiang S."/>
        </authorList>
    </citation>
    <scope>NUCLEOTIDE SEQUENCE [LARGE SCALE GENOMIC DNA]</scope>
    <source>
        <strain evidence="4">S2</strain>
        <tissue evidence="4">Leaf</tissue>
    </source>
</reference>
<dbReference type="CDD" id="cd22157">
    <property type="entry name" value="F-box_AtFBW1-like"/>
    <property type="match status" value="1"/>
</dbReference>
<accession>A0A5N5F9Q3</accession>
<comment type="caution">
    <text evidence="4">The sequence shown here is derived from an EMBL/GenBank/DDBJ whole genome shotgun (WGS) entry which is preliminary data.</text>
</comment>
<organism evidence="4 5">
    <name type="scientific">Pyrus ussuriensis x Pyrus communis</name>
    <dbReference type="NCBI Taxonomy" id="2448454"/>
    <lineage>
        <taxon>Eukaryota</taxon>
        <taxon>Viridiplantae</taxon>
        <taxon>Streptophyta</taxon>
        <taxon>Embryophyta</taxon>
        <taxon>Tracheophyta</taxon>
        <taxon>Spermatophyta</taxon>
        <taxon>Magnoliopsida</taxon>
        <taxon>eudicotyledons</taxon>
        <taxon>Gunneridae</taxon>
        <taxon>Pentapetalae</taxon>
        <taxon>rosids</taxon>
        <taxon>fabids</taxon>
        <taxon>Rosales</taxon>
        <taxon>Rosaceae</taxon>
        <taxon>Amygdaloideae</taxon>
        <taxon>Maleae</taxon>
        <taxon>Pyrus</taxon>
    </lineage>
</organism>
<feature type="region of interest" description="Disordered" evidence="1">
    <location>
        <begin position="429"/>
        <end position="459"/>
    </location>
</feature>
<dbReference type="InterPro" id="IPR011057">
    <property type="entry name" value="Mss4-like_sf"/>
</dbReference>
<dbReference type="NCBIfam" id="TIGR01640">
    <property type="entry name" value="F_box_assoc_1"/>
    <property type="match status" value="1"/>
</dbReference>
<reference evidence="5" key="2">
    <citation type="submission" date="2019-10" db="EMBL/GenBank/DDBJ databases">
        <title>A de novo genome assembly of a pear dwarfing rootstock.</title>
        <authorList>
            <person name="Wang F."/>
            <person name="Wang J."/>
            <person name="Li S."/>
            <person name="Zhang Y."/>
            <person name="Fang M."/>
            <person name="Ma L."/>
            <person name="Zhao Y."/>
            <person name="Jiang S."/>
        </authorList>
    </citation>
    <scope>NUCLEOTIDE SEQUENCE [LARGE SCALE GENOMIC DNA]</scope>
</reference>
<dbReference type="Proteomes" id="UP000327157">
    <property type="component" value="Chromosome 13"/>
</dbReference>
<protein>
    <submittedName>
        <fullName evidence="4">F-box protein</fullName>
    </submittedName>
</protein>
<dbReference type="PANTHER" id="PTHR31672">
    <property type="entry name" value="BNACNNG10540D PROTEIN"/>
    <property type="match status" value="1"/>
</dbReference>
<dbReference type="AlphaFoldDB" id="A0A5N5F9Q3"/>
<dbReference type="SUPFAM" id="SSF51316">
    <property type="entry name" value="Mss4-like"/>
    <property type="match status" value="1"/>
</dbReference>
<dbReference type="Gene3D" id="1.20.1280.50">
    <property type="match status" value="1"/>
</dbReference>
<sequence length="523" mass="58977">MPRGRKGQNPTNPNKRAAAADTPQRPTTNNHQQERRQWQPPRLPSKFQLLQRSIVMDILSRLPIQALFDCRCVCKSWLTLISDPQFSLLCTSRSPIGILMKTFPPKSITRRLDFTQIEESSGSRFRYEKLRFTPKFSLPISEFNLINSCNGLVCLSGPERGDLLYVCNPILGEFITVPRSDRARPNFTSVGLGFSVGTSEYKVLQTFVPLTEPISNDKCSYEAEIYTIGTGVWRSIGTASGSLGCQLPFNAYLHGALHWVSRGSDVSELINSFNFEREQFQAVSPPSYFGPLEKQFSDCLKLGVLEGCLVLCVFGDDSSKFVMWVMKEYGVRETWTKTLVIENLYPRELSCDLYEPMVFLRNGEIVMSYNDWAVVCYNQKRTSLRETRITQTRNQFHAIGYCPCFVSLYNVSRAEEVKRVQGCRKRDNLPAEESSDLPREGSYDSASEMQHHKSTKLNSGRAWPSFEASLPTSTNSSANTISFQPDFTWRAGAPCALCNEHLGYVFSGNGFPMCLRCSSTGSS</sequence>
<evidence type="ECO:0000259" key="3">
    <source>
        <dbReference type="Pfam" id="PF07734"/>
    </source>
</evidence>
<reference evidence="4 5" key="1">
    <citation type="submission" date="2019-09" db="EMBL/GenBank/DDBJ databases">
        <authorList>
            <person name="Ou C."/>
        </authorList>
    </citation>
    <scope>NUCLEOTIDE SEQUENCE [LARGE SCALE GENOMIC DNA]</scope>
    <source>
        <strain evidence="4">S2</strain>
        <tissue evidence="4">Leaf</tissue>
    </source>
</reference>
<evidence type="ECO:0000313" key="5">
    <source>
        <dbReference type="Proteomes" id="UP000327157"/>
    </source>
</evidence>
<dbReference type="InterPro" id="IPR050796">
    <property type="entry name" value="SCF_F-box_component"/>
</dbReference>
<evidence type="ECO:0000256" key="1">
    <source>
        <dbReference type="SAM" id="MobiDB-lite"/>
    </source>
</evidence>
<dbReference type="InterPro" id="IPR006527">
    <property type="entry name" value="F-box-assoc_dom_typ1"/>
</dbReference>
<evidence type="ECO:0000313" key="4">
    <source>
        <dbReference type="EMBL" id="KAB2599503.1"/>
    </source>
</evidence>
<evidence type="ECO:0000259" key="2">
    <source>
        <dbReference type="Pfam" id="PF00646"/>
    </source>
</evidence>
<dbReference type="OrthoDB" id="610337at2759"/>
<keyword evidence="5" id="KW-1185">Reference proteome</keyword>
<name>A0A5N5F9Q3_9ROSA</name>
<dbReference type="InterPro" id="IPR001810">
    <property type="entry name" value="F-box_dom"/>
</dbReference>
<dbReference type="InterPro" id="IPR017451">
    <property type="entry name" value="F-box-assoc_interact_dom"/>
</dbReference>
<dbReference type="EMBL" id="SMOL01000753">
    <property type="protein sequence ID" value="KAB2599503.1"/>
    <property type="molecule type" value="Genomic_DNA"/>
</dbReference>
<dbReference type="InterPro" id="IPR036047">
    <property type="entry name" value="F-box-like_dom_sf"/>
</dbReference>
<proteinExistence type="predicted"/>
<dbReference type="Pfam" id="PF07734">
    <property type="entry name" value="FBA_1"/>
    <property type="match status" value="1"/>
</dbReference>
<feature type="domain" description="F-box associated beta-propeller type 1" evidence="3">
    <location>
        <begin position="142"/>
        <end position="395"/>
    </location>
</feature>